<reference evidence="6 7" key="1">
    <citation type="submission" date="2016-11" db="EMBL/GenBank/DDBJ databases">
        <authorList>
            <person name="Jaros S."/>
            <person name="Januszkiewicz K."/>
            <person name="Wedrychowicz H."/>
        </authorList>
    </citation>
    <scope>NUCLEOTIDE SEQUENCE [LARGE SCALE GENOMIC DNA]</scope>
</reference>
<dbReference type="AlphaFoldDB" id="A0A2X0M8N6"/>
<feature type="region of interest" description="Disordered" evidence="4">
    <location>
        <begin position="92"/>
        <end position="117"/>
    </location>
</feature>
<keyword evidence="2" id="KW-0645">Protease</keyword>
<dbReference type="GO" id="GO:0008234">
    <property type="term" value="F:cysteine-type peptidase activity"/>
    <property type="evidence" value="ECO:0007669"/>
    <property type="project" value="InterPro"/>
</dbReference>
<keyword evidence="7" id="KW-1185">Reference proteome</keyword>
<evidence type="ECO:0000256" key="1">
    <source>
        <dbReference type="ARBA" id="ARBA00005234"/>
    </source>
</evidence>
<evidence type="ECO:0000256" key="2">
    <source>
        <dbReference type="ARBA" id="ARBA00022670"/>
    </source>
</evidence>
<keyword evidence="3" id="KW-0378">Hydrolase</keyword>
<dbReference type="PROSITE" id="PS50600">
    <property type="entry name" value="ULP_PROTEASE"/>
    <property type="match status" value="1"/>
</dbReference>
<accession>A0A2X0M8N6</accession>
<dbReference type="Proteomes" id="UP000249464">
    <property type="component" value="Unassembled WGS sequence"/>
</dbReference>
<sequence>MDPGAILEKDFVIQTSSVRSAIEFVCKYCGSGRLRRSGAIKHAASGKHQANVSGVGQGRGAVSAPALAKYTFLDSTDEQGVDSTELGCEQGVWEQDTYQTPSFDTEPYAASEEDSDDKHECSEIELVNSNPFDGDAGLANVQPGSDELPGDAFELSRVETWSPPRYRRGACNLSTVPPPDHPFYPFPDPLMMIIVLFVRSLKRRVGVQELEDLLDFAAATGTTGLPAASTVRTFLDKLEKEVPLFRAIEVKKDKDRSVYVVSPRDYIASTRGAHPPAQHFARPSTARAMEHYPVLQPAHVDSAHHSRRWLSDLPPRFSAPMTRVRGVYSFVDYFVDEIFTLKGSTQYGFVERFVSFKGEVHAIVCSATVAQGSRIDVVPAAGRGIKPWPHFNPASWCLVPVTALGQPVHDIGPKGSPARINIRSSDAVDIERPLPLFSIDRTLARGKLLLVTPLRMFLDNLAATESKRWNPMYAVSLCRAGPRMFERIRPVCPLPSLPPLHRHSTMEHLFFDPSSDSEQDQSARSTWCLAANKTVAEVLVIELPAADASLRIVITKDDPVMLSKMAPPPRPTVSSRREFRQLNLLHGAIADGYRSLAVGDDRLALDYERVWAELDVVERIQARFRRSLAWLDKLKGNAREVLTDALWTAVWDARNAPEEGPSLESLVSFLSDDWLGEFVVNYAIADIIQLARSNPELPSRRYELIPSDCLTIAIHPSATGTTLDKYCFEAWLVRISGWPCATLGAIRRHIIKHAEAIWFLPICDGSHWFLARLDIANNKWELYNLMASRTLDERVLAALGDLFRLLGLKLDANKPIMPSTPQQLDSSSCGPAVINIVENELLAYTAAFDPGRHKISRARQFQRLLGDFPS</sequence>
<protein>
    <submittedName>
        <fullName evidence="6">BQ5605_C006g03995 protein</fullName>
    </submittedName>
</protein>
<dbReference type="InterPro" id="IPR003653">
    <property type="entry name" value="Peptidase_C48_C"/>
</dbReference>
<dbReference type="InterPro" id="IPR038765">
    <property type="entry name" value="Papain-like_cys_pep_sf"/>
</dbReference>
<dbReference type="Gene3D" id="3.40.395.10">
    <property type="entry name" value="Adenoviral Proteinase, Chain A"/>
    <property type="match status" value="1"/>
</dbReference>
<dbReference type="EMBL" id="FQNC01000044">
    <property type="protein sequence ID" value="SGY55247.1"/>
    <property type="molecule type" value="Genomic_DNA"/>
</dbReference>
<evidence type="ECO:0000313" key="6">
    <source>
        <dbReference type="EMBL" id="SGY55247.1"/>
    </source>
</evidence>
<proteinExistence type="inferred from homology"/>
<comment type="similarity">
    <text evidence="1">Belongs to the peptidase C48 family.</text>
</comment>
<dbReference type="GO" id="GO:0006508">
    <property type="term" value="P:proteolysis"/>
    <property type="evidence" value="ECO:0007669"/>
    <property type="project" value="UniProtKB-KW"/>
</dbReference>
<organism evidence="6 7">
    <name type="scientific">Microbotryum silenes-dioicae</name>
    <dbReference type="NCBI Taxonomy" id="796604"/>
    <lineage>
        <taxon>Eukaryota</taxon>
        <taxon>Fungi</taxon>
        <taxon>Dikarya</taxon>
        <taxon>Basidiomycota</taxon>
        <taxon>Pucciniomycotina</taxon>
        <taxon>Microbotryomycetes</taxon>
        <taxon>Microbotryales</taxon>
        <taxon>Microbotryaceae</taxon>
        <taxon>Microbotryum</taxon>
    </lineage>
</organism>
<evidence type="ECO:0000256" key="4">
    <source>
        <dbReference type="SAM" id="MobiDB-lite"/>
    </source>
</evidence>
<dbReference type="GO" id="GO:0019783">
    <property type="term" value="F:ubiquitin-like protein peptidase activity"/>
    <property type="evidence" value="ECO:0007669"/>
    <property type="project" value="UniProtKB-ARBA"/>
</dbReference>
<gene>
    <name evidence="6" type="primary">BQ5605_C006g03995</name>
    <name evidence="6" type="ORF">BQ5605_C006G03995</name>
</gene>
<feature type="domain" description="Ubiquitin-like protease family profile" evidence="5">
    <location>
        <begin position="659"/>
        <end position="840"/>
    </location>
</feature>
<evidence type="ECO:0000256" key="3">
    <source>
        <dbReference type="ARBA" id="ARBA00022801"/>
    </source>
</evidence>
<evidence type="ECO:0000259" key="5">
    <source>
        <dbReference type="PROSITE" id="PS50600"/>
    </source>
</evidence>
<name>A0A2X0M8N6_9BASI</name>
<dbReference type="SUPFAM" id="SSF54001">
    <property type="entry name" value="Cysteine proteinases"/>
    <property type="match status" value="1"/>
</dbReference>
<evidence type="ECO:0000313" key="7">
    <source>
        <dbReference type="Proteomes" id="UP000249464"/>
    </source>
</evidence>